<dbReference type="KEGG" id="vg:955063"/>
<organism evidence="1 2">
    <name type="scientific">Heliothis zea nudivirus 1</name>
    <dbReference type="NCBI Taxonomy" id="3116536"/>
    <lineage>
        <taxon>Viruses</taxon>
        <taxon>Viruses incertae sedis</taxon>
        <taxon>Naldaviricetes</taxon>
        <taxon>Lefavirales</taxon>
        <taxon>Nudiviridae</taxon>
        <taxon>Betanudivirus</taxon>
        <taxon>Betanudivirus hezeae</taxon>
    </lineage>
</organism>
<evidence type="ECO:0000313" key="2">
    <source>
        <dbReference type="Proteomes" id="UP000232784"/>
    </source>
</evidence>
<dbReference type="Proteomes" id="UP000232784">
    <property type="component" value="Segment"/>
</dbReference>
<keyword evidence="2" id="KW-1185">Reference proteome</keyword>
<gene>
    <name evidence="1" type="primary">orf116</name>
</gene>
<reference evidence="1 2" key="1">
    <citation type="journal article" date="2002" name="J. Virol.">
        <title>Analysis of the complete genome sequence of the Hz-1 virus suggests that it is related to members of the Baculoviridae.</title>
        <authorList>
            <person name="Cheng C.H."/>
            <person name="Liu S.M."/>
            <person name="Chow T.Y."/>
            <person name="Hsiao Y.Y."/>
            <person name="Wang D.P."/>
            <person name="Huang J.J."/>
            <person name="Chen H.H."/>
        </authorList>
    </citation>
    <scope>NUCLEOTIDE SEQUENCE [LARGE SCALE GENOMIC DNA]</scope>
</reference>
<protein>
    <submittedName>
        <fullName evidence="1">Orf116</fullName>
    </submittedName>
</protein>
<evidence type="ECO:0000313" key="1">
    <source>
        <dbReference type="EMBL" id="AAN04409.1"/>
    </source>
</evidence>
<name>Q8JKJ7_9VIRU</name>
<accession>Q8JKJ7</accession>
<dbReference type="EMBL" id="AF451898">
    <property type="protein sequence ID" value="AAN04409.1"/>
    <property type="molecule type" value="Genomic_DNA"/>
</dbReference>
<proteinExistence type="predicted"/>
<sequence length="65" mass="7749">MLKAGSFCIHDQILADVYKMKVHNRMTKPRTEPSLNTHPMKKVSTNKHAHYTINVFLITHLRYWR</sequence>